<proteinExistence type="inferred from homology"/>
<keyword evidence="1" id="KW-0496">Mitochondrion</keyword>
<comment type="function">
    <text evidence="1">Essential component of the TIM23 complex, a complex that mediates the translocation of transit peptide-containing proteins across the mitochondrial inner membrane.</text>
</comment>
<dbReference type="Gene3D" id="3.40.50.1000">
    <property type="entry name" value="HAD superfamily/HAD-like"/>
    <property type="match status" value="1"/>
</dbReference>
<protein>
    <recommendedName>
        <fullName evidence="1">Mitochondrial import inner membrane translocase subunit TIM50</fullName>
    </recommendedName>
</protein>
<sequence length="263" mass="29083">MAAVARNMLAAARRRALLPFTATRTLRHALSTVSAGPAAAPLLPPPTPDGRLTVCLDMDECLLHAEVTDADLEVKGCADQSHQAQARADERKGVDADFEFELPYLDAPVRVFKRPGLDDFLLEAGRVAELVLYTSAAEGYASEIVKRLDPTGGTFVGVLTRRHCRKLQMGSYAKDLEVLGRSLERTVLVDDSTMPFMIQPDNGLPITAFFGDPADRDLMRVLHLLRHMHGEGGDVRPFLRERFGVREKLLERVGAMRDSNLRH</sequence>
<dbReference type="Pfam" id="PF03031">
    <property type="entry name" value="NIF"/>
    <property type="match status" value="1"/>
</dbReference>
<dbReference type="AlphaFoldDB" id="A0A7S0I1T5"/>
<dbReference type="GO" id="GO:0015031">
    <property type="term" value="P:protein transport"/>
    <property type="evidence" value="ECO:0007669"/>
    <property type="project" value="UniProtKB-KW"/>
</dbReference>
<feature type="domain" description="FCP1 homology" evidence="2">
    <location>
        <begin position="47"/>
        <end position="228"/>
    </location>
</feature>
<evidence type="ECO:0000313" key="3">
    <source>
        <dbReference type="EMBL" id="CAD8508453.1"/>
    </source>
</evidence>
<comment type="subcellular location">
    <subcellularLocation>
        <location evidence="1">Mitochondrion inner membrane</location>
        <topology evidence="1">Single-pass membrane protein</topology>
    </subcellularLocation>
</comment>
<keyword evidence="1" id="KW-0809">Transit peptide</keyword>
<dbReference type="GO" id="GO:0005744">
    <property type="term" value="C:TIM23 mitochondrial import inner membrane translocase complex"/>
    <property type="evidence" value="ECO:0007669"/>
    <property type="project" value="UniProtKB-UniRule"/>
</dbReference>
<reference evidence="3" key="1">
    <citation type="submission" date="2021-01" db="EMBL/GenBank/DDBJ databases">
        <authorList>
            <person name="Corre E."/>
            <person name="Pelletier E."/>
            <person name="Niang G."/>
            <person name="Scheremetjew M."/>
            <person name="Finn R."/>
            <person name="Kale V."/>
            <person name="Holt S."/>
            <person name="Cochrane G."/>
            <person name="Meng A."/>
            <person name="Brown T."/>
            <person name="Cohen L."/>
        </authorList>
    </citation>
    <scope>NUCLEOTIDE SEQUENCE</scope>
    <source>
        <strain evidence="3">CCMP1374</strain>
    </source>
</reference>
<organism evidence="3">
    <name type="scientific">Phaeocystis antarctica</name>
    <dbReference type="NCBI Taxonomy" id="33657"/>
    <lineage>
        <taxon>Eukaryota</taxon>
        <taxon>Haptista</taxon>
        <taxon>Haptophyta</taxon>
        <taxon>Prymnesiophyceae</taxon>
        <taxon>Phaeocystales</taxon>
        <taxon>Phaeocystaceae</taxon>
        <taxon>Phaeocystis</taxon>
    </lineage>
</organism>
<name>A0A7S0I1T5_9EUKA</name>
<keyword evidence="1" id="KW-0653">Protein transport</keyword>
<dbReference type="InterPro" id="IPR036412">
    <property type="entry name" value="HAD-like_sf"/>
</dbReference>
<evidence type="ECO:0000256" key="1">
    <source>
        <dbReference type="RuleBase" id="RU365079"/>
    </source>
</evidence>
<dbReference type="PROSITE" id="PS50969">
    <property type="entry name" value="FCP1"/>
    <property type="match status" value="1"/>
</dbReference>
<keyword evidence="1" id="KW-0811">Translocation</keyword>
<comment type="subunit">
    <text evidence="1">Component of the TIM23 complex.</text>
</comment>
<gene>
    <name evidence="3" type="ORF">PANT1444_LOCUS19457</name>
</gene>
<dbReference type="SMART" id="SM00577">
    <property type="entry name" value="CPDc"/>
    <property type="match status" value="1"/>
</dbReference>
<dbReference type="PANTHER" id="PTHR12210">
    <property type="entry name" value="DULLARD PROTEIN PHOSPHATASE"/>
    <property type="match status" value="1"/>
</dbReference>
<dbReference type="SUPFAM" id="SSF56784">
    <property type="entry name" value="HAD-like"/>
    <property type="match status" value="1"/>
</dbReference>
<dbReference type="InterPro" id="IPR050365">
    <property type="entry name" value="TIM50"/>
</dbReference>
<keyword evidence="1" id="KW-0813">Transport</keyword>
<dbReference type="InterPro" id="IPR004274">
    <property type="entry name" value="FCP1_dom"/>
</dbReference>
<evidence type="ECO:0000259" key="2">
    <source>
        <dbReference type="PROSITE" id="PS50969"/>
    </source>
</evidence>
<accession>A0A7S0I1T5</accession>
<dbReference type="CDD" id="cd07521">
    <property type="entry name" value="HAD_FCP1-like"/>
    <property type="match status" value="1"/>
</dbReference>
<dbReference type="InterPro" id="IPR023214">
    <property type="entry name" value="HAD_sf"/>
</dbReference>
<comment type="similarity">
    <text evidence="1">Belongs to the TIM50 family.</text>
</comment>
<dbReference type="EMBL" id="HBEP01034371">
    <property type="protein sequence ID" value="CAD8508453.1"/>
    <property type="molecule type" value="Transcribed_RNA"/>
</dbReference>